<comment type="catalytic activity">
    <reaction evidence="3 4">
        <text>(R)-4'-phosphopantothenate + L-cysteine + CTP = N-[(R)-4-phosphopantothenoyl]-L-cysteine + CMP + diphosphate + H(+)</text>
        <dbReference type="Rhea" id="RHEA:19397"/>
        <dbReference type="ChEBI" id="CHEBI:10986"/>
        <dbReference type="ChEBI" id="CHEBI:15378"/>
        <dbReference type="ChEBI" id="CHEBI:33019"/>
        <dbReference type="ChEBI" id="CHEBI:35235"/>
        <dbReference type="ChEBI" id="CHEBI:37563"/>
        <dbReference type="ChEBI" id="CHEBI:59458"/>
        <dbReference type="ChEBI" id="CHEBI:60377"/>
        <dbReference type="EC" id="6.3.2.5"/>
    </reaction>
</comment>
<keyword evidence="3" id="KW-0511">Multifunctional enzyme</keyword>
<dbReference type="Proteomes" id="UP001235840">
    <property type="component" value="Unassembled WGS sequence"/>
</dbReference>
<comment type="cofactor">
    <cofactor evidence="3">
        <name>Mg(2+)</name>
        <dbReference type="ChEBI" id="CHEBI:18420"/>
    </cofactor>
</comment>
<dbReference type="Pfam" id="PF02441">
    <property type="entry name" value="Flavoprotein"/>
    <property type="match status" value="1"/>
</dbReference>
<dbReference type="EC" id="4.1.1.36" evidence="3"/>
<feature type="binding site" evidence="3">
    <location>
        <position position="374"/>
    </location>
    <ligand>
        <name>CTP</name>
        <dbReference type="ChEBI" id="CHEBI:37563"/>
    </ligand>
</feature>
<evidence type="ECO:0000256" key="2">
    <source>
        <dbReference type="ARBA" id="ARBA00023239"/>
    </source>
</evidence>
<protein>
    <recommendedName>
        <fullName evidence="3">Coenzyme A biosynthesis bifunctional protein CoaBC</fullName>
    </recommendedName>
    <alternativeName>
        <fullName evidence="3">DNA/pantothenate metabolism flavoprotein</fullName>
    </alternativeName>
    <alternativeName>
        <fullName evidence="3">Phosphopantothenoylcysteine synthetase/decarboxylase</fullName>
        <shortName evidence="3">PPCS-PPCDC</shortName>
    </alternativeName>
    <domain>
        <recommendedName>
            <fullName evidence="3">Phosphopantothenoylcysteine decarboxylase</fullName>
            <shortName evidence="3">PPC decarboxylase</shortName>
            <shortName evidence="3">PPC-DC</shortName>
            <ecNumber evidence="3">4.1.1.36</ecNumber>
        </recommendedName>
        <alternativeName>
            <fullName evidence="3">CoaC</fullName>
        </alternativeName>
    </domain>
    <domain>
        <recommendedName>
            <fullName evidence="3">Phosphopantothenate--cysteine ligase</fullName>
            <ecNumber evidence="3">6.3.2.5</ecNumber>
        </recommendedName>
        <alternativeName>
            <fullName evidence="3">CoaB</fullName>
        </alternativeName>
        <alternativeName>
            <fullName evidence="3">Phosphopantothenoylcysteine synthetase</fullName>
            <shortName evidence="3">PPC synthetase</shortName>
            <shortName evidence="3">PPC-S</shortName>
        </alternativeName>
    </domain>
</protein>
<keyword evidence="3 4" id="KW-0436">Ligase</keyword>
<dbReference type="EMBL" id="JAUSTY010000005">
    <property type="protein sequence ID" value="MDQ0165696.1"/>
    <property type="molecule type" value="Genomic_DNA"/>
</dbReference>
<keyword evidence="3" id="KW-0479">Metal-binding</keyword>
<dbReference type="PANTHER" id="PTHR14359">
    <property type="entry name" value="HOMO-OLIGOMERIC FLAVIN CONTAINING CYS DECARBOXYLASE FAMILY"/>
    <property type="match status" value="1"/>
</dbReference>
<sequence>MSVKGKMIVLGVSGGIAAYKAATICSQLTQRGADVRVIMTESATKFIQPLTFQTLSRNHVYVDTFQEADASVVSHIDLADHADLFLIAPATANIIGKLANGLADDMLSTTLLATEAPIWMAPAMNGHMLEHPAVQQNITTLKSRGVGLLQPGEGQLACGYVGKGRLPDPEEIIGHVVSYFLQLSNQQKSAEIDTNLSNPNQTAFNQSTSVASDFGSVSSNANISNTLNDDPSTASWWKGKKLLVTAGPTREEIDPVRYLSNYSSGKMGFAIAEMAASLGAQVTLISGPVELATPAQVERVNVVSTEDMLQQVLSRYEETDVVIKSAAVADYTPIHVAEKKIKKAGESLLLELKKTQDILQTLGEQKKHQILVGFAAETNQVEEHARQKLKKKNLDFVVANDVTEEGAGFGTDTNIVTIYHRSGEKQELQKMSKSDVARKLLELVATYYE</sequence>
<evidence type="ECO:0000313" key="8">
    <source>
        <dbReference type="Proteomes" id="UP001235840"/>
    </source>
</evidence>
<dbReference type="NCBIfam" id="TIGR00521">
    <property type="entry name" value="coaBC_dfp"/>
    <property type="match status" value="2"/>
</dbReference>
<dbReference type="InterPro" id="IPR036551">
    <property type="entry name" value="Flavin_trans-like"/>
</dbReference>
<comment type="caution">
    <text evidence="3">Lacks conserved residue(s) required for the propagation of feature annotation.</text>
</comment>
<comment type="cofactor">
    <cofactor evidence="3">
        <name>FMN</name>
        <dbReference type="ChEBI" id="CHEBI:58210"/>
    </cofactor>
    <text evidence="3">Binds 1 FMN per subunit.</text>
</comment>
<comment type="caution">
    <text evidence="7">The sequence shown here is derived from an EMBL/GenBank/DDBJ whole genome shotgun (WGS) entry which is preliminary data.</text>
</comment>
<evidence type="ECO:0000313" key="7">
    <source>
        <dbReference type="EMBL" id="MDQ0165696.1"/>
    </source>
</evidence>
<feature type="binding site" evidence="3">
    <location>
        <position position="340"/>
    </location>
    <ligand>
        <name>CTP</name>
        <dbReference type="ChEBI" id="CHEBI:37563"/>
    </ligand>
</feature>
<feature type="region of interest" description="Phosphopantothenate--cysteine ligase" evidence="3">
    <location>
        <begin position="242"/>
        <end position="449"/>
    </location>
</feature>
<dbReference type="PANTHER" id="PTHR14359:SF6">
    <property type="entry name" value="PHOSPHOPANTOTHENOYLCYSTEINE DECARBOXYLASE"/>
    <property type="match status" value="1"/>
</dbReference>
<feature type="binding site" evidence="3">
    <location>
        <position position="392"/>
    </location>
    <ligand>
        <name>CTP</name>
        <dbReference type="ChEBI" id="CHEBI:37563"/>
    </ligand>
</feature>
<dbReference type="InterPro" id="IPR007085">
    <property type="entry name" value="DNA/pantothenate-metab_flavo_C"/>
</dbReference>
<feature type="active site" description="Proton donor" evidence="3">
    <location>
        <position position="158"/>
    </location>
</feature>
<dbReference type="Gene3D" id="3.40.50.10300">
    <property type="entry name" value="CoaB-like"/>
    <property type="match status" value="1"/>
</dbReference>
<evidence type="ECO:0000256" key="3">
    <source>
        <dbReference type="HAMAP-Rule" id="MF_02225"/>
    </source>
</evidence>
<name>A0ABT9VXH6_9BACI</name>
<dbReference type="InterPro" id="IPR003382">
    <property type="entry name" value="Flavoprotein"/>
</dbReference>
<comment type="pathway">
    <text evidence="3 4">Cofactor biosynthesis; coenzyme A biosynthesis; CoA from (R)-pantothenate: step 2/5.</text>
</comment>
<comment type="function">
    <text evidence="4">Catalyzes two steps in the biosynthesis of coenzyme A. In the first step cysteine is conjugated to 4'-phosphopantothenate to form 4-phosphopantothenoylcysteine, in the latter compound is decarboxylated to form 4'-phosphopantotheine.</text>
</comment>
<keyword evidence="1 3" id="KW-0210">Decarboxylase</keyword>
<dbReference type="GO" id="GO:0004632">
    <property type="term" value="F:phosphopantothenate--cysteine ligase activity"/>
    <property type="evidence" value="ECO:0007669"/>
    <property type="project" value="UniProtKB-EC"/>
</dbReference>
<comment type="similarity">
    <text evidence="3 4">In the N-terminal section; belongs to the HFCD (homo-oligomeric flavin containing Cys decarboxylase) superfamily.</text>
</comment>
<evidence type="ECO:0000259" key="5">
    <source>
        <dbReference type="Pfam" id="PF02441"/>
    </source>
</evidence>
<dbReference type="GO" id="GO:0004633">
    <property type="term" value="F:phosphopantothenoylcysteine decarboxylase activity"/>
    <property type="evidence" value="ECO:0007669"/>
    <property type="project" value="UniProtKB-EC"/>
</dbReference>
<reference evidence="7 8" key="1">
    <citation type="submission" date="2023-07" db="EMBL/GenBank/DDBJ databases">
        <title>Genomic Encyclopedia of Type Strains, Phase IV (KMG-IV): sequencing the most valuable type-strain genomes for metagenomic binning, comparative biology and taxonomic classification.</title>
        <authorList>
            <person name="Goeker M."/>
        </authorList>
    </citation>
    <scope>NUCLEOTIDE SEQUENCE [LARGE SCALE GENOMIC DNA]</scope>
    <source>
        <strain evidence="7 8">DSM 12751</strain>
    </source>
</reference>
<dbReference type="Gene3D" id="3.40.50.1950">
    <property type="entry name" value="Flavin prenyltransferase-like"/>
    <property type="match status" value="1"/>
</dbReference>
<dbReference type="EC" id="6.3.2.5" evidence="3"/>
<dbReference type="RefSeq" id="WP_307393085.1">
    <property type="nucleotide sequence ID" value="NZ_BAAADK010000011.1"/>
</dbReference>
<keyword evidence="2 3" id="KW-0456">Lyase</keyword>
<feature type="domain" description="Flavoprotein" evidence="5">
    <location>
        <begin position="6"/>
        <end position="178"/>
    </location>
</feature>
<evidence type="ECO:0000256" key="1">
    <source>
        <dbReference type="ARBA" id="ARBA00022793"/>
    </source>
</evidence>
<dbReference type="SUPFAM" id="SSF102645">
    <property type="entry name" value="CoaB-like"/>
    <property type="match status" value="1"/>
</dbReference>
<feature type="binding site" evidence="3">
    <location>
        <position position="330"/>
    </location>
    <ligand>
        <name>CTP</name>
        <dbReference type="ChEBI" id="CHEBI:37563"/>
    </ligand>
</feature>
<keyword evidence="3" id="KW-0460">Magnesium</keyword>
<dbReference type="SUPFAM" id="SSF52507">
    <property type="entry name" value="Homo-oligomeric flavin-containing Cys decarboxylases, HFCD"/>
    <property type="match status" value="1"/>
</dbReference>
<organism evidence="7 8">
    <name type="scientific">Caldalkalibacillus horti</name>
    <dbReference type="NCBI Taxonomy" id="77523"/>
    <lineage>
        <taxon>Bacteria</taxon>
        <taxon>Bacillati</taxon>
        <taxon>Bacillota</taxon>
        <taxon>Bacilli</taxon>
        <taxon>Bacillales</taxon>
        <taxon>Bacillaceae</taxon>
        <taxon>Caldalkalibacillus</taxon>
    </lineage>
</organism>
<keyword evidence="3 4" id="KW-0285">Flavoprotein</keyword>
<dbReference type="InterPro" id="IPR035929">
    <property type="entry name" value="CoaB-like_sf"/>
</dbReference>
<comment type="catalytic activity">
    <reaction evidence="3 4">
        <text>N-[(R)-4-phosphopantothenoyl]-L-cysteine + H(+) = (R)-4'-phosphopantetheine + CO2</text>
        <dbReference type="Rhea" id="RHEA:16793"/>
        <dbReference type="ChEBI" id="CHEBI:15378"/>
        <dbReference type="ChEBI" id="CHEBI:16526"/>
        <dbReference type="ChEBI" id="CHEBI:59458"/>
        <dbReference type="ChEBI" id="CHEBI:61723"/>
        <dbReference type="EC" id="4.1.1.36"/>
    </reaction>
</comment>
<evidence type="ECO:0000256" key="4">
    <source>
        <dbReference type="RuleBase" id="RU364078"/>
    </source>
</evidence>
<keyword evidence="3 4" id="KW-0288">FMN</keyword>
<proteinExistence type="inferred from homology"/>
<feature type="region of interest" description="Phosphopantothenoylcysteine decarboxylase" evidence="3">
    <location>
        <begin position="1"/>
        <end position="241"/>
    </location>
</feature>
<keyword evidence="8" id="KW-1185">Reference proteome</keyword>
<feature type="domain" description="DNA/pantothenate metabolism flavoprotein C-terminal" evidence="6">
    <location>
        <begin position="237"/>
        <end position="446"/>
    </location>
</feature>
<dbReference type="InterPro" id="IPR005252">
    <property type="entry name" value="CoaBC"/>
</dbReference>
<dbReference type="Pfam" id="PF04127">
    <property type="entry name" value="DFP"/>
    <property type="match status" value="1"/>
</dbReference>
<feature type="binding site" evidence="3">
    <location>
        <position position="388"/>
    </location>
    <ligand>
        <name>CTP</name>
        <dbReference type="ChEBI" id="CHEBI:37563"/>
    </ligand>
</feature>
<accession>A0ABT9VXH6</accession>
<dbReference type="HAMAP" id="MF_02225">
    <property type="entry name" value="CoaBC"/>
    <property type="match status" value="1"/>
</dbReference>
<comment type="function">
    <text evidence="3">Catalyzes two sequential steps in the biosynthesis of coenzyme A. In the first step cysteine is conjugated to 4'-phosphopantothenate to form 4-phosphopantothenoylcysteine. In the second step the latter compound is decarboxylated to form 4'-phosphopantotheine.</text>
</comment>
<comment type="similarity">
    <text evidence="3 4">In the C-terminal section; belongs to the PPC synthetase family.</text>
</comment>
<evidence type="ECO:0000259" key="6">
    <source>
        <dbReference type="Pfam" id="PF04127"/>
    </source>
</evidence>
<gene>
    <name evidence="3" type="primary">coaBC</name>
    <name evidence="7" type="ORF">J2S11_001597</name>
</gene>
<comment type="pathway">
    <text evidence="3 4">Cofactor biosynthesis; coenzyme A biosynthesis; CoA from (R)-pantothenate: step 3/5.</text>
</comment>